<name>A0A934W7F9_9BURK</name>
<keyword evidence="1" id="KW-0812">Transmembrane</keyword>
<dbReference type="RefSeq" id="WP_200593684.1">
    <property type="nucleotide sequence ID" value="NZ_JAEPBG010000007.1"/>
</dbReference>
<dbReference type="Pfam" id="PF00487">
    <property type="entry name" value="FA_desaturase"/>
    <property type="match status" value="1"/>
</dbReference>
<feature type="domain" description="Fatty acid desaturase" evidence="2">
    <location>
        <begin position="44"/>
        <end position="296"/>
    </location>
</feature>
<evidence type="ECO:0000313" key="4">
    <source>
        <dbReference type="Proteomes" id="UP000622890"/>
    </source>
</evidence>
<dbReference type="AlphaFoldDB" id="A0A934W7F9"/>
<keyword evidence="1" id="KW-1133">Transmembrane helix</keyword>
<dbReference type="InterPro" id="IPR012171">
    <property type="entry name" value="Fatty_acid_desaturase"/>
</dbReference>
<feature type="transmembrane region" description="Helical" evidence="1">
    <location>
        <begin position="25"/>
        <end position="54"/>
    </location>
</feature>
<dbReference type="GO" id="GO:0016491">
    <property type="term" value="F:oxidoreductase activity"/>
    <property type="evidence" value="ECO:0007669"/>
    <property type="project" value="InterPro"/>
</dbReference>
<keyword evidence="1" id="KW-0472">Membrane</keyword>
<dbReference type="GO" id="GO:0006629">
    <property type="term" value="P:lipid metabolic process"/>
    <property type="evidence" value="ECO:0007669"/>
    <property type="project" value="InterPro"/>
</dbReference>
<keyword evidence="4" id="KW-1185">Reference proteome</keyword>
<reference evidence="3" key="1">
    <citation type="submission" date="2021-01" db="EMBL/GenBank/DDBJ databases">
        <title>Genome sequence of strain Noviherbaspirillum sp. DKR-6.</title>
        <authorList>
            <person name="Chaudhary D.K."/>
        </authorList>
    </citation>
    <scope>NUCLEOTIDE SEQUENCE</scope>
    <source>
        <strain evidence="3">DKR-6</strain>
    </source>
</reference>
<gene>
    <name evidence="3" type="ORF">JJB74_17045</name>
</gene>
<dbReference type="Proteomes" id="UP000622890">
    <property type="component" value="Unassembled WGS sequence"/>
</dbReference>
<feature type="transmembrane region" description="Helical" evidence="1">
    <location>
        <begin position="174"/>
        <end position="191"/>
    </location>
</feature>
<evidence type="ECO:0000259" key="2">
    <source>
        <dbReference type="Pfam" id="PF00487"/>
    </source>
</evidence>
<evidence type="ECO:0000256" key="1">
    <source>
        <dbReference type="SAM" id="Phobius"/>
    </source>
</evidence>
<organism evidence="3 4">
    <name type="scientific">Noviherbaspirillum pedocola</name>
    <dbReference type="NCBI Taxonomy" id="2801341"/>
    <lineage>
        <taxon>Bacteria</taxon>
        <taxon>Pseudomonadati</taxon>
        <taxon>Pseudomonadota</taxon>
        <taxon>Betaproteobacteria</taxon>
        <taxon>Burkholderiales</taxon>
        <taxon>Oxalobacteraceae</taxon>
        <taxon>Noviherbaspirillum</taxon>
    </lineage>
</organism>
<sequence>MLRELDCYAQSSNLRGTLLVVRDILIYWVCIAVLIASPWLSLKLLAAALAGFRLSSSYTLAHDAAHRALVRSRRLNWILALLLGVPSCQNYRMWVADHNGGHHPKTNGEPVDFYRPLSKAEFDRLSRPRQWLERFVRAPNLVGFWINFMFRWLLPLRIHPTSATLPGNRRRARLYFYLMAAYHFALASFLYEMGRRGYSGLSPVATVLIGWFLPLCVHCMLSGASLYLMHNHPLIPWFRVGQDRSGFPPERCSTHLVLPRWASTMVNHVYSHAVHHAHAGIPCYRLYEAQLHMNALIGDRLVVQKATLGNILATMRICKLYDYDRHQWLDFDGRPSGPPIRPETQ</sequence>
<dbReference type="InterPro" id="IPR005804">
    <property type="entry name" value="FA_desaturase_dom"/>
</dbReference>
<accession>A0A934W7F9</accession>
<protein>
    <submittedName>
        <fullName evidence="3">Fatty acid desaturase</fullName>
    </submittedName>
</protein>
<feature type="transmembrane region" description="Helical" evidence="1">
    <location>
        <begin position="211"/>
        <end position="229"/>
    </location>
</feature>
<dbReference type="PANTHER" id="PTHR32100">
    <property type="entry name" value="OMEGA-6 FATTY ACID DESATURASE, CHLOROPLASTIC"/>
    <property type="match status" value="1"/>
</dbReference>
<dbReference type="EMBL" id="JAEPBG010000007">
    <property type="protein sequence ID" value="MBK4736330.1"/>
    <property type="molecule type" value="Genomic_DNA"/>
</dbReference>
<proteinExistence type="predicted"/>
<comment type="caution">
    <text evidence="3">The sequence shown here is derived from an EMBL/GenBank/DDBJ whole genome shotgun (WGS) entry which is preliminary data.</text>
</comment>
<evidence type="ECO:0000313" key="3">
    <source>
        <dbReference type="EMBL" id="MBK4736330.1"/>
    </source>
</evidence>